<proteinExistence type="predicted"/>
<dbReference type="SUPFAM" id="SSF51182">
    <property type="entry name" value="RmlC-like cupins"/>
    <property type="match status" value="2"/>
</dbReference>
<sequence>MLINHDFNRRVTIAREEYEWVNSPQAGVDRVMLDRLGEEVARATSVVRYLPETPFPFHRHPGGEEILVLAGQFSEGDNDYPAGWYLRNPPGSSHQPHSQNGTLIFVKLGQMNSGVQPRVRINTRDVANWHEKDGIKVCPLFENEHENTRLLRLTTGTLLFEPALSGGVELFVLGGSLIEGNGIHGEGSWLRVPVTQPLVCSAGSDDTLLYIKKGHLLAMQETAQC</sequence>
<dbReference type="EMBL" id="AP025334">
    <property type="protein sequence ID" value="BDD49951.1"/>
    <property type="molecule type" value="Genomic_DNA"/>
</dbReference>
<evidence type="ECO:0000313" key="2">
    <source>
        <dbReference type="EMBL" id="BDD49951.1"/>
    </source>
</evidence>
<accession>A0ABM7VSD2</accession>
<name>A0ABM7VSD2_9ENTR</name>
<feature type="domain" description="ChrR-like cupin" evidence="1">
    <location>
        <begin position="9"/>
        <end position="111"/>
    </location>
</feature>
<organism evidence="2 3">
    <name type="scientific">Phytobacter diazotrophicus</name>
    <dbReference type="NCBI Taxonomy" id="395631"/>
    <lineage>
        <taxon>Bacteria</taxon>
        <taxon>Pseudomonadati</taxon>
        <taxon>Pseudomonadota</taxon>
        <taxon>Gammaproteobacteria</taxon>
        <taxon>Enterobacterales</taxon>
        <taxon>Enterobacteriaceae</taxon>
        <taxon>Phytobacter</taxon>
    </lineage>
</organism>
<evidence type="ECO:0000259" key="1">
    <source>
        <dbReference type="Pfam" id="PF12973"/>
    </source>
</evidence>
<dbReference type="Proteomes" id="UP001320460">
    <property type="component" value="Chromosome"/>
</dbReference>
<dbReference type="Pfam" id="PF12973">
    <property type="entry name" value="Cupin_7"/>
    <property type="match status" value="1"/>
</dbReference>
<dbReference type="InterPro" id="IPR014710">
    <property type="entry name" value="RmlC-like_jellyroll"/>
</dbReference>
<dbReference type="Gene3D" id="2.60.120.10">
    <property type="entry name" value="Jelly Rolls"/>
    <property type="match status" value="1"/>
</dbReference>
<dbReference type="InterPro" id="IPR011051">
    <property type="entry name" value="RmlC_Cupin_sf"/>
</dbReference>
<keyword evidence="3" id="KW-1185">Reference proteome</keyword>
<reference evidence="2 3" key="1">
    <citation type="submission" date="2021-12" db="EMBL/GenBank/DDBJ databases">
        <title>Complete genome sequence of Phytobacter diazotrophicus TA9734.</title>
        <authorList>
            <person name="Kubota H."/>
            <person name="Nakayama Y."/>
            <person name="Ariyoshi T."/>
        </authorList>
    </citation>
    <scope>NUCLEOTIDE SEQUENCE [LARGE SCALE GENOMIC DNA]</scope>
    <source>
        <strain evidence="2 3">TA9734</strain>
    </source>
</reference>
<dbReference type="InterPro" id="IPR025979">
    <property type="entry name" value="ChrR-like_cupin_dom"/>
</dbReference>
<evidence type="ECO:0000313" key="3">
    <source>
        <dbReference type="Proteomes" id="UP001320460"/>
    </source>
</evidence>
<gene>
    <name evidence="2" type="ORF">PDTA9734_14380</name>
</gene>
<protein>
    <recommendedName>
        <fullName evidence="1">ChrR-like cupin domain-containing protein</fullName>
    </recommendedName>
</protein>
<dbReference type="CDD" id="cd20303">
    <property type="entry name" value="cupin_ChrR_1"/>
    <property type="match status" value="1"/>
</dbReference>